<dbReference type="GO" id="GO:0090374">
    <property type="term" value="P:oligopeptide export from mitochondrion"/>
    <property type="evidence" value="ECO:0007669"/>
    <property type="project" value="TreeGrafter"/>
</dbReference>
<evidence type="ECO:0000259" key="8">
    <source>
        <dbReference type="PROSITE" id="PS50893"/>
    </source>
</evidence>
<dbReference type="SUPFAM" id="SSF90123">
    <property type="entry name" value="ABC transporter transmembrane region"/>
    <property type="match status" value="2"/>
</dbReference>
<dbReference type="GO" id="GO:0005524">
    <property type="term" value="F:ATP binding"/>
    <property type="evidence" value="ECO:0007669"/>
    <property type="project" value="UniProtKB-KW"/>
</dbReference>
<dbReference type="InterPro" id="IPR027417">
    <property type="entry name" value="P-loop_NTPase"/>
</dbReference>
<evidence type="ECO:0000259" key="9">
    <source>
        <dbReference type="PROSITE" id="PS50929"/>
    </source>
</evidence>
<dbReference type="GO" id="GO:0005886">
    <property type="term" value="C:plasma membrane"/>
    <property type="evidence" value="ECO:0007669"/>
    <property type="project" value="UniProtKB-SubCell"/>
</dbReference>
<dbReference type="PROSITE" id="PS50893">
    <property type="entry name" value="ABC_TRANSPORTER_2"/>
    <property type="match status" value="2"/>
</dbReference>
<feature type="transmembrane region" description="Helical" evidence="7">
    <location>
        <begin position="795"/>
        <end position="816"/>
    </location>
</feature>
<dbReference type="Gene3D" id="1.20.1560.10">
    <property type="entry name" value="ABC transporter type 1, transmembrane domain"/>
    <property type="match status" value="2"/>
</dbReference>
<protein>
    <submittedName>
        <fullName evidence="10">ATP-binding cassette, sub-family B (MDR/TAP), member 11a</fullName>
    </submittedName>
</protein>
<feature type="transmembrane region" description="Helical" evidence="7">
    <location>
        <begin position="158"/>
        <end position="177"/>
    </location>
</feature>
<name>A0A8C5AV32_GADMO</name>
<keyword evidence="5 7" id="KW-1133">Transmembrane helix</keyword>
<dbReference type="PANTHER" id="PTHR43394">
    <property type="entry name" value="ATP-DEPENDENT PERMEASE MDL1, MITOCHONDRIAL"/>
    <property type="match status" value="1"/>
</dbReference>
<dbReference type="CDD" id="cd18578">
    <property type="entry name" value="ABC_6TM_Pgp_ABCB1_D2_like"/>
    <property type="match status" value="1"/>
</dbReference>
<dbReference type="Gene3D" id="3.40.50.300">
    <property type="entry name" value="P-loop containing nucleotide triphosphate hydrolases"/>
    <property type="match status" value="2"/>
</dbReference>
<dbReference type="InterPro" id="IPR003593">
    <property type="entry name" value="AAA+_ATPase"/>
</dbReference>
<keyword evidence="11" id="KW-1185">Reference proteome</keyword>
<feature type="domain" description="ABC transporter" evidence="8">
    <location>
        <begin position="355"/>
        <end position="591"/>
    </location>
</feature>
<dbReference type="InterPro" id="IPR036640">
    <property type="entry name" value="ABC1_TM_sf"/>
</dbReference>
<feature type="transmembrane region" description="Helical" evidence="7">
    <location>
        <begin position="289"/>
        <end position="308"/>
    </location>
</feature>
<dbReference type="GO" id="GO:0005743">
    <property type="term" value="C:mitochondrial inner membrane"/>
    <property type="evidence" value="ECO:0007669"/>
    <property type="project" value="TreeGrafter"/>
</dbReference>
<dbReference type="PROSITE" id="PS00211">
    <property type="entry name" value="ABC_TRANSPORTER_1"/>
    <property type="match status" value="1"/>
</dbReference>
<feature type="transmembrane region" description="Helical" evidence="7">
    <location>
        <begin position="873"/>
        <end position="892"/>
    </location>
</feature>
<dbReference type="GO" id="GO:0016887">
    <property type="term" value="F:ATP hydrolysis activity"/>
    <property type="evidence" value="ECO:0007669"/>
    <property type="project" value="InterPro"/>
</dbReference>
<dbReference type="InterPro" id="IPR017871">
    <property type="entry name" value="ABC_transporter-like_CS"/>
</dbReference>
<feature type="transmembrane region" description="Helical" evidence="7">
    <location>
        <begin position="682"/>
        <end position="701"/>
    </location>
</feature>
<evidence type="ECO:0000313" key="11">
    <source>
        <dbReference type="Proteomes" id="UP000694546"/>
    </source>
</evidence>
<evidence type="ECO:0000256" key="5">
    <source>
        <dbReference type="ARBA" id="ARBA00022989"/>
    </source>
</evidence>
<sequence>QPSFFSSCNRKNNPAASVGFFELFRFASRQDSVMMVVGGVCALLHGAASPLMLLVYGMMTDTFVAYELEVQEVDIETQMTMFAYYYIGIGLGVLILSYFQIALWVSAAARQVQRIRKTYFRKVMRMEIGWFDCNSVGELNTRISDDINKINNAIADQVSIFIERISTFVFGFMVGFIGGWKLTVVVIAVSPLIGLAAVARLTGRELAAYAKAGAVADEVLSAIRTVAAFGGEDKEVERYDRNLEEAQSWGVKKGSIIGVFQGYLWCIIFLCYALAFWYGSKLVIETKELSPGTLIQVFFGVLMAAMNLGQASPCLEAFACGRAAASTIFATIDREPEIDCFSEEGHKLDRVTGDIEFHDVSFHYPSRPDVTILDHLSMVIKAGQNTAFVGPSGSGKSTTVQLIQRFYNPKEGKVTLDGHDVRGLNIQWLRSLIGVVEQEPTLFATTIAENIRLGRPAVSMEDITAAAREANAYDFIMGLPQKFDTLVGEGGGQMSGGQKQRIAIARALVRRPRILLLDMATSALDNHSEAVVQKALDTARRGRTTISIAHRLSTVRSADVIIGFEHGRAVEHGTHSQLLERQGVYFTLVTLQDQGPDAAPHKAPAGTGSLQLQSTGRMEEVKYLRVHFQPGEEAPEQLVEPAPVLRVLRYNRPEWPYMLLGSLGAAVNGSVNPIYAILFSQILGVSMCISILWLTLGLGAIPNSTLTHQGYAFAKSGELLTRRLRRAGFQAMLRQEVGWFDDPGNSPGALTTRLATDASMVQGATGSQIGMIVNSLTNIGASFIIAFYFSWKLTLVVMCFLPLIGLSGVFQAKMLTGFATEDKKAMEAAGQVSGEALSNIRTIAGLSQESAFVASYEQQLEAPYHSALRKANVYGVCFGFAQCVIFMAYAASFRYGGYLVTAEGLHYIVVFRSVLKAYIGFGTALGKASSFTPDYAKAKIAAGQFFKLLDRVPTISTGPSHGEKWDNFKGEVEFRDCKFTYPTRPDVQVLNGLVVSVKPGQTLAFVGSSGCGKSTSVQLLERFYDPDEGQVLIDGRPSWSVNVAFLRAQMGVVSQEPVLFDCSIAENIQYGDNLRNASMEEIVNASKKAFLHDFVMTLPDKYETQVGAQGSQLSRGQKQRIAIARAILRNPKILLLDEATSALDTESEKTVQDALDQARRGRTCLVIAHRLSTIQSADIIAVMAQGVIIEKGTHDELMARKGAYYSLVTTGAPIS</sequence>
<dbReference type="AlphaFoldDB" id="A0A8C5AV32"/>
<feature type="domain" description="ABC transporter" evidence="8">
    <location>
        <begin position="972"/>
        <end position="1210"/>
    </location>
</feature>
<feature type="transmembrane region" description="Helical" evidence="7">
    <location>
        <begin position="83"/>
        <end position="107"/>
    </location>
</feature>
<feature type="domain" description="ABC transmembrane type-1" evidence="9">
    <location>
        <begin position="36"/>
        <end position="319"/>
    </location>
</feature>
<evidence type="ECO:0000256" key="2">
    <source>
        <dbReference type="ARBA" id="ARBA00022692"/>
    </source>
</evidence>
<dbReference type="PROSITE" id="PS50929">
    <property type="entry name" value="ABC_TM1F"/>
    <property type="match status" value="2"/>
</dbReference>
<dbReference type="SUPFAM" id="SSF52540">
    <property type="entry name" value="P-loop containing nucleoside triphosphate hydrolases"/>
    <property type="match status" value="2"/>
</dbReference>
<organism evidence="10 11">
    <name type="scientific">Gadus morhua</name>
    <name type="common">Atlantic cod</name>
    <dbReference type="NCBI Taxonomy" id="8049"/>
    <lineage>
        <taxon>Eukaryota</taxon>
        <taxon>Metazoa</taxon>
        <taxon>Chordata</taxon>
        <taxon>Craniata</taxon>
        <taxon>Vertebrata</taxon>
        <taxon>Euteleostomi</taxon>
        <taxon>Actinopterygii</taxon>
        <taxon>Neopterygii</taxon>
        <taxon>Teleostei</taxon>
        <taxon>Neoteleostei</taxon>
        <taxon>Acanthomorphata</taxon>
        <taxon>Zeiogadaria</taxon>
        <taxon>Gadariae</taxon>
        <taxon>Gadiformes</taxon>
        <taxon>Gadoidei</taxon>
        <taxon>Gadidae</taxon>
        <taxon>Gadus</taxon>
    </lineage>
</organism>
<dbReference type="Pfam" id="PF00005">
    <property type="entry name" value="ABC_tran"/>
    <property type="match status" value="2"/>
</dbReference>
<feature type="domain" description="ABC transmembrane type-1" evidence="9">
    <location>
        <begin position="659"/>
        <end position="905"/>
    </location>
</feature>
<comment type="subcellular location">
    <subcellularLocation>
        <location evidence="1">Membrane</location>
        <topology evidence="1">Multi-pass membrane protein</topology>
    </subcellularLocation>
</comment>
<dbReference type="InterPro" id="IPR039421">
    <property type="entry name" value="Type_1_exporter"/>
</dbReference>
<feature type="transmembrane region" description="Helical" evidence="7">
    <location>
        <begin position="183"/>
        <end position="201"/>
    </location>
</feature>
<feature type="transmembrane region" description="Helical" evidence="7">
    <location>
        <begin position="256"/>
        <end position="277"/>
    </location>
</feature>
<feature type="transmembrane region" description="Helical" evidence="7">
    <location>
        <begin position="33"/>
        <end position="59"/>
    </location>
</feature>
<evidence type="ECO:0000256" key="1">
    <source>
        <dbReference type="ARBA" id="ARBA00004141"/>
    </source>
</evidence>
<accession>A0A8C5AV32</accession>
<reference evidence="10" key="2">
    <citation type="submission" date="2025-09" db="UniProtKB">
        <authorList>
            <consortium name="Ensembl"/>
        </authorList>
    </citation>
    <scope>IDENTIFICATION</scope>
</reference>
<dbReference type="SMART" id="SM00382">
    <property type="entry name" value="AAA"/>
    <property type="match status" value="2"/>
</dbReference>
<keyword evidence="6 7" id="KW-0472">Membrane</keyword>
<dbReference type="CDD" id="cd18577">
    <property type="entry name" value="ABC_6TM_Pgp_ABCB1_D1_like"/>
    <property type="match status" value="1"/>
</dbReference>
<dbReference type="Ensembl" id="ENSGMOT00000051261.1">
    <property type="protein sequence ID" value="ENSGMOP00000035051.1"/>
    <property type="gene ID" value="ENSGMOG00000014190.2"/>
</dbReference>
<reference evidence="10" key="1">
    <citation type="submission" date="2025-08" db="UniProtKB">
        <authorList>
            <consortium name="Ensembl"/>
        </authorList>
    </citation>
    <scope>IDENTIFICATION</scope>
</reference>
<proteinExistence type="predicted"/>
<keyword evidence="4" id="KW-0067">ATP-binding</keyword>
<dbReference type="InterPro" id="IPR003439">
    <property type="entry name" value="ABC_transporter-like_ATP-bd"/>
</dbReference>
<evidence type="ECO:0000256" key="4">
    <source>
        <dbReference type="ARBA" id="ARBA00022840"/>
    </source>
</evidence>
<dbReference type="Pfam" id="PF00664">
    <property type="entry name" value="ABC_membrane"/>
    <property type="match status" value="2"/>
</dbReference>
<keyword evidence="2 7" id="KW-0812">Transmembrane</keyword>
<feature type="transmembrane region" description="Helical" evidence="7">
    <location>
        <begin position="769"/>
        <end position="789"/>
    </location>
</feature>
<evidence type="ECO:0000256" key="7">
    <source>
        <dbReference type="SAM" id="Phobius"/>
    </source>
</evidence>
<dbReference type="GO" id="GO:0015421">
    <property type="term" value="F:ABC-type oligopeptide transporter activity"/>
    <property type="evidence" value="ECO:0007669"/>
    <property type="project" value="TreeGrafter"/>
</dbReference>
<keyword evidence="3" id="KW-0547">Nucleotide-binding</keyword>
<evidence type="ECO:0000256" key="3">
    <source>
        <dbReference type="ARBA" id="ARBA00022741"/>
    </source>
</evidence>
<dbReference type="PANTHER" id="PTHR43394:SF24">
    <property type="entry name" value="BILE SALT EXPORT PUMP"/>
    <property type="match status" value="1"/>
</dbReference>
<feature type="transmembrane region" description="Helical" evidence="7">
    <location>
        <begin position="655"/>
        <end position="676"/>
    </location>
</feature>
<evidence type="ECO:0000256" key="6">
    <source>
        <dbReference type="ARBA" id="ARBA00023136"/>
    </source>
</evidence>
<dbReference type="GeneTree" id="ENSGT00940000166545"/>
<dbReference type="CDD" id="cd03249">
    <property type="entry name" value="ABC_MTABC3_MDL1_MDL2"/>
    <property type="match status" value="2"/>
</dbReference>
<dbReference type="Proteomes" id="UP000694546">
    <property type="component" value="Chromosome 20"/>
</dbReference>
<dbReference type="InterPro" id="IPR011527">
    <property type="entry name" value="ABC1_TM_dom"/>
</dbReference>
<evidence type="ECO:0000313" key="10">
    <source>
        <dbReference type="Ensembl" id="ENSGMOP00000035051.1"/>
    </source>
</evidence>